<name>A0A3D9KX92_MARFU</name>
<gene>
    <name evidence="1" type="ORF">C7460_1563</name>
</gene>
<accession>A0A3D9KX92</accession>
<proteinExistence type="predicted"/>
<reference evidence="1 2" key="1">
    <citation type="submission" date="2018-07" db="EMBL/GenBank/DDBJ databases">
        <title>Genomic Encyclopedia of Type Strains, Phase IV (KMG-IV): sequencing the most valuable type-strain genomes for metagenomic binning, comparative biology and taxonomic classification.</title>
        <authorList>
            <person name="Goeker M."/>
        </authorList>
    </citation>
    <scope>NUCLEOTIDE SEQUENCE [LARGE SCALE GENOMIC DNA]</scope>
    <source>
        <strain evidence="1 2">DSM 4134</strain>
    </source>
</reference>
<sequence length="60" mass="6498">TKSRTSPDGVESLAEGKGVLSNWESKGSLRQNVDLTNRNQIQGLSLGVSLPWKVTPNIHP</sequence>
<dbReference type="EMBL" id="QREG01000056">
    <property type="protein sequence ID" value="RED91158.1"/>
    <property type="molecule type" value="Genomic_DNA"/>
</dbReference>
<feature type="non-terminal residue" evidence="1">
    <location>
        <position position="1"/>
    </location>
</feature>
<protein>
    <submittedName>
        <fullName evidence="1">Uncharacterized protein</fullName>
    </submittedName>
</protein>
<evidence type="ECO:0000313" key="2">
    <source>
        <dbReference type="Proteomes" id="UP000256779"/>
    </source>
</evidence>
<comment type="caution">
    <text evidence="1">The sequence shown here is derived from an EMBL/GenBank/DDBJ whole genome shotgun (WGS) entry which is preliminary data.</text>
</comment>
<dbReference type="Proteomes" id="UP000256779">
    <property type="component" value="Unassembled WGS sequence"/>
</dbReference>
<dbReference type="RefSeq" id="WP_221409620.1">
    <property type="nucleotide sequence ID" value="NZ_QREG01000056.1"/>
</dbReference>
<organism evidence="1 2">
    <name type="scientific">Marinoscillum furvescens DSM 4134</name>
    <dbReference type="NCBI Taxonomy" id="1122208"/>
    <lineage>
        <taxon>Bacteria</taxon>
        <taxon>Pseudomonadati</taxon>
        <taxon>Bacteroidota</taxon>
        <taxon>Cytophagia</taxon>
        <taxon>Cytophagales</taxon>
        <taxon>Reichenbachiellaceae</taxon>
        <taxon>Marinoscillum</taxon>
    </lineage>
</organism>
<evidence type="ECO:0000313" key="1">
    <source>
        <dbReference type="EMBL" id="RED91158.1"/>
    </source>
</evidence>
<dbReference type="AlphaFoldDB" id="A0A3D9KX92"/>
<keyword evidence="2" id="KW-1185">Reference proteome</keyword>